<evidence type="ECO:0000313" key="2">
    <source>
        <dbReference type="EMBL" id="CNH45543.1"/>
    </source>
</evidence>
<dbReference type="Proteomes" id="UP000038204">
    <property type="component" value="Unassembled WGS sequence"/>
</dbReference>
<keyword evidence="1" id="KW-0175">Coiled coil</keyword>
<name>A0A0T9P5W8_9GAMM</name>
<sequence length="81" mass="8815">MQKGLQLEAQLKASRMVVVLYEEEMVKLEAELSAANEKLSKPVVLAEGSGWASDPYNNGRNAGIRECKFALKADGFAVEGE</sequence>
<gene>
    <name evidence="2" type="ORF">ERS008667_00665</name>
</gene>
<protein>
    <submittedName>
        <fullName evidence="2">Uncharacterized protein</fullName>
    </submittedName>
</protein>
<reference evidence="2" key="1">
    <citation type="submission" date="2015-03" db="EMBL/GenBank/DDBJ databases">
        <authorList>
            <person name="Murphy D."/>
        </authorList>
    </citation>
    <scope>NUCLEOTIDE SEQUENCE [LARGE SCALE GENOMIC DNA]</scope>
    <source>
        <strain evidence="2">Y233</strain>
    </source>
</reference>
<organism evidence="2">
    <name type="scientific">Yersinia similis</name>
    <dbReference type="NCBI Taxonomy" id="367190"/>
    <lineage>
        <taxon>Bacteria</taxon>
        <taxon>Pseudomonadati</taxon>
        <taxon>Pseudomonadota</taxon>
        <taxon>Gammaproteobacteria</taxon>
        <taxon>Enterobacterales</taxon>
        <taxon>Yersiniaceae</taxon>
        <taxon>Yersinia</taxon>
    </lineage>
</organism>
<dbReference type="EMBL" id="CQBK01000003">
    <property type="protein sequence ID" value="CNH45543.1"/>
    <property type="molecule type" value="Genomic_DNA"/>
</dbReference>
<evidence type="ECO:0000256" key="1">
    <source>
        <dbReference type="SAM" id="Coils"/>
    </source>
</evidence>
<accession>A0A0T9P5W8</accession>
<dbReference type="AlphaFoldDB" id="A0A0T9P5W8"/>
<feature type="coiled-coil region" evidence="1">
    <location>
        <begin position="11"/>
        <end position="38"/>
    </location>
</feature>
<proteinExistence type="predicted"/>